<organism evidence="1 2">
    <name type="scientific">SAR324 cluster bacterium</name>
    <dbReference type="NCBI Taxonomy" id="2024889"/>
    <lineage>
        <taxon>Bacteria</taxon>
        <taxon>Deltaproteobacteria</taxon>
        <taxon>SAR324 cluster</taxon>
    </lineage>
</organism>
<dbReference type="EMBL" id="NVSR01000008">
    <property type="protein sequence ID" value="PCI30031.1"/>
    <property type="molecule type" value="Genomic_DNA"/>
</dbReference>
<name>A0A2A4T9L0_9DELT</name>
<comment type="caution">
    <text evidence="1">The sequence shown here is derived from an EMBL/GenBank/DDBJ whole genome shotgun (WGS) entry which is preliminary data.</text>
</comment>
<reference evidence="2" key="1">
    <citation type="submission" date="2017-08" db="EMBL/GenBank/DDBJ databases">
        <title>A dynamic microbial community with high functional redundancy inhabits the cold, oxic subseafloor aquifer.</title>
        <authorList>
            <person name="Tully B.J."/>
            <person name="Wheat C.G."/>
            <person name="Glazer B.T."/>
            <person name="Huber J.A."/>
        </authorList>
    </citation>
    <scope>NUCLEOTIDE SEQUENCE [LARGE SCALE GENOMIC DNA]</scope>
</reference>
<evidence type="ECO:0000313" key="1">
    <source>
        <dbReference type="EMBL" id="PCI30031.1"/>
    </source>
</evidence>
<dbReference type="Proteomes" id="UP000218113">
    <property type="component" value="Unassembled WGS sequence"/>
</dbReference>
<dbReference type="AlphaFoldDB" id="A0A2A4T9L0"/>
<proteinExistence type="predicted"/>
<protein>
    <submittedName>
        <fullName evidence="1">Uncharacterized protein</fullName>
    </submittedName>
</protein>
<gene>
    <name evidence="1" type="ORF">COB67_02870</name>
</gene>
<evidence type="ECO:0000313" key="2">
    <source>
        <dbReference type="Proteomes" id="UP000218113"/>
    </source>
</evidence>
<accession>A0A2A4T9L0</accession>
<sequence length="110" mass="12727">MTVILLTLLIGSFWFGFKMGNKKRDKTYIQEVTVPADQEERDHRLRMAIISYELAKALGDKDLVSDTLKMAKEKLSVDEQKFLISYIASKTAEEENLREALNQEEPKFLN</sequence>